<dbReference type="EMBL" id="HG721842">
    <property type="protein sequence ID" value="CDJ60399.1"/>
    <property type="molecule type" value="Genomic_DNA"/>
</dbReference>
<dbReference type="VEuPathDB" id="ToxoDB:EMWEY_00030110"/>
<keyword evidence="1" id="KW-0732">Signal</keyword>
<accession>U6MD57</accession>
<evidence type="ECO:0000313" key="2">
    <source>
        <dbReference type="EMBL" id="CDJ60399.1"/>
    </source>
</evidence>
<protein>
    <submittedName>
        <fullName evidence="2">Uncharacterized protein</fullName>
    </submittedName>
</protein>
<feature type="chain" id="PRO_5004676024" evidence="1">
    <location>
        <begin position="18"/>
        <end position="278"/>
    </location>
</feature>
<keyword evidence="3" id="KW-1185">Reference proteome</keyword>
<sequence>MESVYLLVLVRVWSCGGLVKSVGGPSLIRPCKAVEVKGGVVGVDVGYRRVGIDGAVVGAYAALAEHWYNLWLRRLVSREETVLRPAGSGVKAVVTMHDVSHAAPMCIARRTDLSQWYRLHAVEIVCIGFSKDGMSEKNHWLSLRFGFTRDQEVHCSAFGIGDVYWLVLVRERSRCGLVNSVAGKALARICKSRIWDGVEDVRLLNGYASYHLMENVLRPGGFGVKAVVGSHDLSRPATMCVAVWVDLSQWYRFYAVEVKGGNVVLALHASCELALMVL</sequence>
<proteinExistence type="predicted"/>
<reference evidence="2" key="2">
    <citation type="submission" date="2013-10" db="EMBL/GenBank/DDBJ databases">
        <authorList>
            <person name="Aslett M."/>
        </authorList>
    </citation>
    <scope>NUCLEOTIDE SEQUENCE [LARGE SCALE GENOMIC DNA]</scope>
    <source>
        <strain evidence="2">Weybridge</strain>
    </source>
</reference>
<evidence type="ECO:0000313" key="3">
    <source>
        <dbReference type="Proteomes" id="UP000030763"/>
    </source>
</evidence>
<reference evidence="2" key="1">
    <citation type="submission" date="2013-10" db="EMBL/GenBank/DDBJ databases">
        <title>Genomic analysis of the causative agents of coccidiosis in chickens.</title>
        <authorList>
            <person name="Reid A.J."/>
            <person name="Blake D."/>
            <person name="Billington K."/>
            <person name="Browne H."/>
            <person name="Dunn M."/>
            <person name="Hung S."/>
            <person name="Kawahara F."/>
            <person name="Miranda-Saavedra D."/>
            <person name="Mourier T."/>
            <person name="Nagra H."/>
            <person name="Otto T.D."/>
            <person name="Rawlings N."/>
            <person name="Sanchez A."/>
            <person name="Sanders M."/>
            <person name="Subramaniam C."/>
            <person name="Tay Y."/>
            <person name="Dear P."/>
            <person name="Doerig C."/>
            <person name="Gruber A."/>
            <person name="Parkinson J."/>
            <person name="Shirley M."/>
            <person name="Wan K.L."/>
            <person name="Berriman M."/>
            <person name="Tomley F."/>
            <person name="Pain A."/>
        </authorList>
    </citation>
    <scope>NUCLEOTIDE SEQUENCE [LARGE SCALE GENOMIC DNA]</scope>
    <source>
        <strain evidence="2">Weybridge</strain>
    </source>
</reference>
<dbReference type="RefSeq" id="XP_013337049.1">
    <property type="nucleotide sequence ID" value="XM_013481595.1"/>
</dbReference>
<organism evidence="2 3">
    <name type="scientific">Eimeria maxima</name>
    <name type="common">Coccidian parasite</name>
    <dbReference type="NCBI Taxonomy" id="5804"/>
    <lineage>
        <taxon>Eukaryota</taxon>
        <taxon>Sar</taxon>
        <taxon>Alveolata</taxon>
        <taxon>Apicomplexa</taxon>
        <taxon>Conoidasida</taxon>
        <taxon>Coccidia</taxon>
        <taxon>Eucoccidiorida</taxon>
        <taxon>Eimeriorina</taxon>
        <taxon>Eimeriidae</taxon>
        <taxon>Eimeria</taxon>
    </lineage>
</organism>
<gene>
    <name evidence="2" type="ORF">EMWEY_00030110</name>
</gene>
<feature type="signal peptide" evidence="1">
    <location>
        <begin position="1"/>
        <end position="17"/>
    </location>
</feature>
<dbReference type="GeneID" id="25336997"/>
<dbReference type="AlphaFoldDB" id="U6MD57"/>
<dbReference type="Proteomes" id="UP000030763">
    <property type="component" value="Unassembled WGS sequence"/>
</dbReference>
<evidence type="ECO:0000256" key="1">
    <source>
        <dbReference type="SAM" id="SignalP"/>
    </source>
</evidence>
<name>U6MD57_EIMMA</name>